<dbReference type="AlphaFoldDB" id="A0A4R2PLD3"/>
<reference evidence="3 4" key="1">
    <citation type="submission" date="2019-03" db="EMBL/GenBank/DDBJ databases">
        <title>Genomic Encyclopedia of Type Strains, Phase IV (KMG-IV): sequencing the most valuable type-strain genomes for metagenomic binning, comparative biology and taxonomic classification.</title>
        <authorList>
            <person name="Goeker M."/>
        </authorList>
    </citation>
    <scope>NUCLEOTIDE SEQUENCE [LARGE SCALE GENOMIC DNA]</scope>
    <source>
        <strain evidence="3 4">DSM 2132</strain>
    </source>
</reference>
<feature type="compositionally biased region" description="Polar residues" evidence="1">
    <location>
        <begin position="1"/>
        <end position="18"/>
    </location>
</feature>
<dbReference type="Pfam" id="PF00582">
    <property type="entry name" value="Usp"/>
    <property type="match status" value="1"/>
</dbReference>
<feature type="domain" description="UspA" evidence="2">
    <location>
        <begin position="22"/>
        <end position="160"/>
    </location>
</feature>
<gene>
    <name evidence="3" type="ORF">EV659_103144</name>
</gene>
<dbReference type="EMBL" id="SLXO01000003">
    <property type="protein sequence ID" value="TCP36257.1"/>
    <property type="molecule type" value="Genomic_DNA"/>
</dbReference>
<evidence type="ECO:0000313" key="4">
    <source>
        <dbReference type="Proteomes" id="UP000295399"/>
    </source>
</evidence>
<dbReference type="SUPFAM" id="SSF52402">
    <property type="entry name" value="Adenine nucleotide alpha hydrolases-like"/>
    <property type="match status" value="1"/>
</dbReference>
<dbReference type="RefSeq" id="WP_132707814.1">
    <property type="nucleotide sequence ID" value="NZ_JACIGF010000003.1"/>
</dbReference>
<dbReference type="InParanoid" id="A0A4R2PLD3"/>
<sequence length="172" mass="18437">MSNLAPSSLPNADLSPQPSRRRKFLAVVDESPESRIAARFAAGRAAHMTGGGLILFHVIPPANFQHWVAVADTMREEAMADAYDMMERRADEIRAYSGIEPEIVVREGQPKEALRDYIAACDDLFALILGAGTEGDPGPLVEYFSGPLAGTLQCPVVIVPGGLSAEDIDAMV</sequence>
<protein>
    <submittedName>
        <fullName evidence="3">Nucleotide-binding universal stress UspA family protein</fullName>
    </submittedName>
</protein>
<feature type="region of interest" description="Disordered" evidence="1">
    <location>
        <begin position="1"/>
        <end position="20"/>
    </location>
</feature>
<comment type="caution">
    <text evidence="3">The sequence shown here is derived from an EMBL/GenBank/DDBJ whole genome shotgun (WGS) entry which is preliminary data.</text>
</comment>
<accession>A0A4R2PLD3</accession>
<dbReference type="InterPro" id="IPR006016">
    <property type="entry name" value="UspA"/>
</dbReference>
<keyword evidence="4" id="KW-1185">Reference proteome</keyword>
<dbReference type="InterPro" id="IPR014729">
    <property type="entry name" value="Rossmann-like_a/b/a_fold"/>
</dbReference>
<proteinExistence type="predicted"/>
<dbReference type="Proteomes" id="UP000295399">
    <property type="component" value="Unassembled WGS sequence"/>
</dbReference>
<dbReference type="CDD" id="cd00293">
    <property type="entry name" value="USP-like"/>
    <property type="match status" value="1"/>
</dbReference>
<organism evidence="3 4">
    <name type="scientific">Rhodothalassium salexigens DSM 2132</name>
    <dbReference type="NCBI Taxonomy" id="1188247"/>
    <lineage>
        <taxon>Bacteria</taxon>
        <taxon>Pseudomonadati</taxon>
        <taxon>Pseudomonadota</taxon>
        <taxon>Alphaproteobacteria</taxon>
        <taxon>Rhodothalassiales</taxon>
        <taxon>Rhodothalassiaceae</taxon>
        <taxon>Rhodothalassium</taxon>
    </lineage>
</organism>
<evidence type="ECO:0000256" key="1">
    <source>
        <dbReference type="SAM" id="MobiDB-lite"/>
    </source>
</evidence>
<evidence type="ECO:0000313" key="3">
    <source>
        <dbReference type="EMBL" id="TCP36257.1"/>
    </source>
</evidence>
<evidence type="ECO:0000259" key="2">
    <source>
        <dbReference type="Pfam" id="PF00582"/>
    </source>
</evidence>
<dbReference type="OrthoDB" id="9813682at2"/>
<name>A0A4R2PLD3_RHOSA</name>
<dbReference type="Gene3D" id="3.40.50.620">
    <property type="entry name" value="HUPs"/>
    <property type="match status" value="1"/>
</dbReference>